<dbReference type="InterPro" id="IPR000352">
    <property type="entry name" value="Pep_chain_release_fac_I"/>
</dbReference>
<evidence type="ECO:0000256" key="2">
    <source>
        <dbReference type="SAM" id="MobiDB-lite"/>
    </source>
</evidence>
<dbReference type="InterPro" id="IPR045853">
    <property type="entry name" value="Pep_chain_release_fac_I_sf"/>
</dbReference>
<accession>A0A365PDL9</accession>
<keyword evidence="5" id="KW-0378">Hydrolase</keyword>
<evidence type="ECO:0000313" key="5">
    <source>
        <dbReference type="EMBL" id="RBA40495.1"/>
    </source>
</evidence>
<dbReference type="Gene3D" id="3.30.160.20">
    <property type="match status" value="1"/>
</dbReference>
<dbReference type="NCBIfam" id="NF006718">
    <property type="entry name" value="PRK09256.1"/>
    <property type="match status" value="1"/>
</dbReference>
<feature type="region of interest" description="Disordered" evidence="2">
    <location>
        <begin position="105"/>
        <end position="146"/>
    </location>
</feature>
<dbReference type="PANTHER" id="PTHR47814">
    <property type="entry name" value="PEPTIDYL-TRNA HYDROLASE ARFB"/>
    <property type="match status" value="1"/>
</dbReference>
<evidence type="ECO:0000313" key="4">
    <source>
        <dbReference type="EMBL" id="MDN4506835.1"/>
    </source>
</evidence>
<dbReference type="SUPFAM" id="SSF75620">
    <property type="entry name" value="Release factor"/>
    <property type="match status" value="1"/>
</dbReference>
<reference evidence="4 7" key="2">
    <citation type="submission" date="2023-07" db="EMBL/GenBank/DDBJ databases">
        <title>Strategy for survival of the halotoleranting strain Dietzia MX2 from the Yakshinskoe mineral salts deposit.</title>
        <authorList>
            <person name="Kharitonova M.A."/>
            <person name="Kupriyanova-Ashina F.G."/>
            <person name="Shakirov T.R."/>
            <person name="Vafina M.S."/>
            <person name="Ilinskaya O.N."/>
        </authorList>
    </citation>
    <scope>NUCLEOTIDE SEQUENCE [LARGE SCALE GENOMIC DNA]</scope>
    <source>
        <strain evidence="4 7">MX2</strain>
    </source>
</reference>
<organism evidence="5 6">
    <name type="scientific">Dietzia maris</name>
    <dbReference type="NCBI Taxonomy" id="37915"/>
    <lineage>
        <taxon>Bacteria</taxon>
        <taxon>Bacillati</taxon>
        <taxon>Actinomycetota</taxon>
        <taxon>Actinomycetes</taxon>
        <taxon>Mycobacteriales</taxon>
        <taxon>Dietziaceae</taxon>
        <taxon>Dietzia</taxon>
    </lineage>
</organism>
<dbReference type="PANTHER" id="PTHR47814:SF1">
    <property type="entry name" value="PEPTIDYL-TRNA HYDROLASE ARFB"/>
    <property type="match status" value="1"/>
</dbReference>
<evidence type="ECO:0000259" key="3">
    <source>
        <dbReference type="Pfam" id="PF00472"/>
    </source>
</evidence>
<evidence type="ECO:0000313" key="7">
    <source>
        <dbReference type="Proteomes" id="UP001172702"/>
    </source>
</evidence>
<feature type="compositionally biased region" description="Basic and acidic residues" evidence="2">
    <location>
        <begin position="125"/>
        <end position="146"/>
    </location>
</feature>
<dbReference type="GO" id="GO:0003747">
    <property type="term" value="F:translation release factor activity"/>
    <property type="evidence" value="ECO:0007669"/>
    <property type="project" value="InterPro"/>
</dbReference>
<name>A0A365PDL9_9ACTN</name>
<dbReference type="EC" id="3.1.1.29" evidence="4 5"/>
<proteinExistence type="inferred from homology"/>
<dbReference type="GO" id="GO:0072344">
    <property type="term" value="P:rescue of stalled ribosome"/>
    <property type="evidence" value="ECO:0007669"/>
    <property type="project" value="TreeGrafter"/>
</dbReference>
<dbReference type="EMBL" id="JAUHTB010000015">
    <property type="protein sequence ID" value="MDN4506835.1"/>
    <property type="molecule type" value="Genomic_DNA"/>
</dbReference>
<dbReference type="Pfam" id="PF00472">
    <property type="entry name" value="RF-1"/>
    <property type="match status" value="1"/>
</dbReference>
<evidence type="ECO:0000313" key="6">
    <source>
        <dbReference type="Proteomes" id="UP000252187"/>
    </source>
</evidence>
<dbReference type="Proteomes" id="UP000252187">
    <property type="component" value="Unassembled WGS sequence"/>
</dbReference>
<protein>
    <submittedName>
        <fullName evidence="4 5">Aminoacyl-tRNA hydrolase</fullName>
        <ecNumber evidence="4 5">3.1.1.29</ecNumber>
    </submittedName>
</protein>
<evidence type="ECO:0000256" key="1">
    <source>
        <dbReference type="ARBA" id="ARBA00010835"/>
    </source>
</evidence>
<dbReference type="GO" id="GO:0043022">
    <property type="term" value="F:ribosome binding"/>
    <property type="evidence" value="ECO:0007669"/>
    <property type="project" value="TreeGrafter"/>
</dbReference>
<dbReference type="GO" id="GO:0004045">
    <property type="term" value="F:peptidyl-tRNA hydrolase activity"/>
    <property type="evidence" value="ECO:0007669"/>
    <property type="project" value="UniProtKB-EC"/>
</dbReference>
<keyword evidence="7" id="KW-1185">Reference proteome</keyword>
<comment type="caution">
    <text evidence="5">The sequence shown here is derived from an EMBL/GenBank/DDBJ whole genome shotgun (WGS) entry which is preliminary data.</text>
</comment>
<reference evidence="5 6" key="1">
    <citation type="submission" date="2018-06" db="EMBL/GenBank/DDBJ databases">
        <title>Whole genome sequencing of four bacterial strains from South Shetland trench revealing bio-synthetic gene clusters.</title>
        <authorList>
            <person name="Abdel-Mageed W.M."/>
            <person name="Lehri B."/>
            <person name="Jarmusch S.A."/>
            <person name="Miranda K."/>
            <person name="Goodfellow M."/>
            <person name="Jaspars M."/>
            <person name="Karlyshev A.V."/>
        </authorList>
    </citation>
    <scope>NUCLEOTIDE SEQUENCE [LARGE SCALE GENOMIC DNA]</scope>
    <source>
        <strain evidence="5 6">SST1</strain>
    </source>
</reference>
<dbReference type="AlphaFoldDB" id="A0A365PDL9"/>
<dbReference type="Proteomes" id="UP001172702">
    <property type="component" value="Unassembled WGS sequence"/>
</dbReference>
<comment type="similarity">
    <text evidence="1">Belongs to the prokaryotic/mitochondrial release factor family.</text>
</comment>
<feature type="compositionally biased region" description="Low complexity" evidence="2">
    <location>
        <begin position="105"/>
        <end position="121"/>
    </location>
</feature>
<dbReference type="RefSeq" id="WP_119191747.1">
    <property type="nucleotide sequence ID" value="NZ_JAPWIO010000001.1"/>
</dbReference>
<feature type="domain" description="Prokaryotic-type class I peptide chain release factors" evidence="3">
    <location>
        <begin position="17"/>
        <end position="140"/>
    </location>
</feature>
<sequence>MDDLLIAPGPGAPHGLRIPAVELVEQFSRSSGPGGQGVNTTDSRVQLSLDLATTTALEETQRARVLRNLASQLDDTVLTIAASEERSQRRNRAAARVRLAGLLREAVAPAGPRRPTRPTRGSQRRRLEAKSRRGAIKENRRRPDSD</sequence>
<dbReference type="EMBL" id="QNTT01000002">
    <property type="protein sequence ID" value="RBA40495.1"/>
    <property type="molecule type" value="Genomic_DNA"/>
</dbReference>
<gene>
    <name evidence="4" type="primary">arfB</name>
    <name evidence="5" type="ORF">DQ226_01250</name>
    <name evidence="4" type="ORF">QYF62_12290</name>
</gene>